<dbReference type="AlphaFoldDB" id="A0A167FYK7"/>
<dbReference type="CDD" id="cd07067">
    <property type="entry name" value="HP_PGM_like"/>
    <property type="match status" value="1"/>
</dbReference>
<feature type="compositionally biased region" description="Low complexity" evidence="1">
    <location>
        <begin position="256"/>
        <end position="267"/>
    </location>
</feature>
<gene>
    <name evidence="2" type="ORF">AWJ20_3513</name>
</gene>
<keyword evidence="3" id="KW-1185">Reference proteome</keyword>
<evidence type="ECO:0000313" key="3">
    <source>
        <dbReference type="Proteomes" id="UP000189580"/>
    </source>
</evidence>
<protein>
    <submittedName>
        <fullName evidence="2">Uncharacterized protein</fullName>
    </submittedName>
</protein>
<accession>A0A167FYK7</accession>
<organism evidence="2 3">
    <name type="scientific">Sugiyamaella lignohabitans</name>
    <dbReference type="NCBI Taxonomy" id="796027"/>
    <lineage>
        <taxon>Eukaryota</taxon>
        <taxon>Fungi</taxon>
        <taxon>Dikarya</taxon>
        <taxon>Ascomycota</taxon>
        <taxon>Saccharomycotina</taxon>
        <taxon>Dipodascomycetes</taxon>
        <taxon>Dipodascales</taxon>
        <taxon>Trichomonascaceae</taxon>
        <taxon>Sugiyamaella</taxon>
    </lineage>
</organism>
<dbReference type="SUPFAM" id="SSF53254">
    <property type="entry name" value="Phosphoglycerate mutase-like"/>
    <property type="match status" value="1"/>
</dbReference>
<dbReference type="GeneID" id="30035544"/>
<dbReference type="InterPro" id="IPR051710">
    <property type="entry name" value="Phosphatase_SH3-domain"/>
</dbReference>
<dbReference type="PANTHER" id="PTHR16469">
    <property type="entry name" value="UBIQUITIN-ASSOCIATED AND SH3 DOMAIN-CONTAINING BA-RELATED"/>
    <property type="match status" value="1"/>
</dbReference>
<reference evidence="2 3" key="1">
    <citation type="submission" date="2016-02" db="EMBL/GenBank/DDBJ databases">
        <title>Complete genome sequence and transcriptome regulation of the pentose utilising yeast Sugiyamaella lignohabitans.</title>
        <authorList>
            <person name="Bellasio M."/>
            <person name="Peymann A."/>
            <person name="Valli M."/>
            <person name="Sipitzky M."/>
            <person name="Graf A."/>
            <person name="Sauer M."/>
            <person name="Marx H."/>
            <person name="Mattanovich D."/>
        </authorList>
    </citation>
    <scope>NUCLEOTIDE SEQUENCE [LARGE SCALE GENOMIC DNA]</scope>
    <source>
        <strain evidence="2 3">CBS 10342</strain>
    </source>
</reference>
<dbReference type="InterPro" id="IPR029033">
    <property type="entry name" value="His_PPase_superfam"/>
</dbReference>
<dbReference type="KEGG" id="slb:AWJ20_3513"/>
<dbReference type="EMBL" id="CP014503">
    <property type="protein sequence ID" value="ANB15869.1"/>
    <property type="molecule type" value="Genomic_DNA"/>
</dbReference>
<evidence type="ECO:0000256" key="1">
    <source>
        <dbReference type="SAM" id="MobiDB-lite"/>
    </source>
</evidence>
<dbReference type="OrthoDB" id="3898179at2759"/>
<dbReference type="RefSeq" id="XP_018738346.1">
    <property type="nucleotide sequence ID" value="XM_018880537.1"/>
</dbReference>
<dbReference type="InterPro" id="IPR013078">
    <property type="entry name" value="His_Pase_superF_clade-1"/>
</dbReference>
<proteinExistence type="predicted"/>
<sequence length="364" mass="39912">MPVSQIVIVRHATRADSVDPLWSKTSPSPYDPPLADPKGFDESLQTAASLSKQLAGQTVVIHSSPFLRCVQTAVSIANALDDPEVSIRLDSVFGEWQSTDYFTDISPPPPDGHRSIAENAWTWYYLNCMKSINERRRSILDTTWPLHKLGFGGDYGESWSAMHNRFDHGLKELVSHYDSVCSSPVTVVIVTHGAGCNSLLGLISNLPLLTKIGLASYAIAKRVTSPLQDNDFKWTIIFNSNKSPPDETARNIPQLSSSNSTSFSSISDIGEDDYTPNITRSPEDTPSEDMPTYPDHHLNWFTPSINAVPTLNSLVFDLGAARPATPLHEHTTSEEPILLSFGDGFDNTSIHTAKSSPSMTPSRS</sequence>
<feature type="region of interest" description="Disordered" evidence="1">
    <location>
        <begin position="243"/>
        <end position="295"/>
    </location>
</feature>
<dbReference type="PANTHER" id="PTHR16469:SF27">
    <property type="entry name" value="UBIQUITIN-ASSOCIATED AND SH3 DOMAIN-CONTAINING BA-RELATED"/>
    <property type="match status" value="1"/>
</dbReference>
<evidence type="ECO:0000313" key="2">
    <source>
        <dbReference type="EMBL" id="ANB15869.1"/>
    </source>
</evidence>
<dbReference type="Gene3D" id="3.40.50.1240">
    <property type="entry name" value="Phosphoglycerate mutase-like"/>
    <property type="match status" value="1"/>
</dbReference>
<dbReference type="Proteomes" id="UP000189580">
    <property type="component" value="Chromosome b"/>
</dbReference>
<name>A0A167FYK7_9ASCO</name>